<dbReference type="GO" id="GO:0019134">
    <property type="term" value="F:glucosamine-1-phosphate N-acetyltransferase activity"/>
    <property type="evidence" value="ECO:0007669"/>
    <property type="project" value="UniProtKB-EC"/>
</dbReference>
<gene>
    <name evidence="8" type="ORF">A2774_00910</name>
</gene>
<organism evidence="8 9">
    <name type="scientific">Candidatus Roizmanbacteria bacterium RIFCSPHIGHO2_01_FULL_39_12c</name>
    <dbReference type="NCBI Taxonomy" id="1802031"/>
    <lineage>
        <taxon>Bacteria</taxon>
        <taxon>Candidatus Roizmaniibacteriota</taxon>
    </lineage>
</organism>
<proteinExistence type="predicted"/>
<evidence type="ECO:0000256" key="2">
    <source>
        <dbReference type="ARBA" id="ARBA00022695"/>
    </source>
</evidence>
<dbReference type="Proteomes" id="UP000177208">
    <property type="component" value="Unassembled WGS sequence"/>
</dbReference>
<dbReference type="EMBL" id="MFZG01000005">
    <property type="protein sequence ID" value="OGK17533.1"/>
    <property type="molecule type" value="Genomic_DNA"/>
</dbReference>
<dbReference type="AlphaFoldDB" id="A0A1F7GF87"/>
<dbReference type="PANTHER" id="PTHR43584">
    <property type="entry name" value="NUCLEOTIDYL TRANSFERASE"/>
    <property type="match status" value="1"/>
</dbReference>
<dbReference type="SUPFAM" id="SSF53448">
    <property type="entry name" value="Nucleotide-diphospho-sugar transferases"/>
    <property type="match status" value="1"/>
</dbReference>
<dbReference type="InterPro" id="IPR050065">
    <property type="entry name" value="GlmU-like"/>
</dbReference>
<evidence type="ECO:0000313" key="8">
    <source>
        <dbReference type="EMBL" id="OGK17533.1"/>
    </source>
</evidence>
<comment type="catalytic activity">
    <reaction evidence="5">
        <text>N-acetyl-alpha-D-glucosamine 1-phosphate + UTP + H(+) = UDP-N-acetyl-alpha-D-glucosamine + diphosphate</text>
        <dbReference type="Rhea" id="RHEA:13509"/>
        <dbReference type="ChEBI" id="CHEBI:15378"/>
        <dbReference type="ChEBI" id="CHEBI:33019"/>
        <dbReference type="ChEBI" id="CHEBI:46398"/>
        <dbReference type="ChEBI" id="CHEBI:57705"/>
        <dbReference type="ChEBI" id="CHEBI:57776"/>
        <dbReference type="EC" id="2.7.7.23"/>
    </reaction>
</comment>
<dbReference type="InterPro" id="IPR029044">
    <property type="entry name" value="Nucleotide-diphossugar_trans"/>
</dbReference>
<accession>A0A1F7GF87</accession>
<sequence>MKIAGIILAAGKGTRINSHKINKVALPFLGKPLISYGVNLFKGMVNPLIIVVGAYSESVKKVLKGVKVVYADQKKRLGTGHGVKVGLEVLEKYSPTPEAVLVGYGDHMMFYKKETVKKLINLHAENSAAVSLITVKHNSPDELAWGRIIRDSAGYIIDNIEQRDATAAERKIGEINAGFYCFDYEFLNKNIDKIKKSPKSGEYYVNSLIQIAVKQCRKVIGLKVPFEEVGIGINKSPELQISQKLYLQD</sequence>
<dbReference type="GO" id="GO:0003977">
    <property type="term" value="F:UDP-N-acetylglucosamine diphosphorylase activity"/>
    <property type="evidence" value="ECO:0007669"/>
    <property type="project" value="UniProtKB-EC"/>
</dbReference>
<keyword evidence="2" id="KW-0548">Nucleotidyltransferase</keyword>
<evidence type="ECO:0000259" key="7">
    <source>
        <dbReference type="Pfam" id="PF00483"/>
    </source>
</evidence>
<dbReference type="PANTHER" id="PTHR43584:SF3">
    <property type="entry name" value="BIFUNCTIONAL PROTEIN GLMU"/>
    <property type="match status" value="1"/>
</dbReference>
<protein>
    <recommendedName>
        <fullName evidence="7">Nucleotidyl transferase domain-containing protein</fullName>
    </recommendedName>
</protein>
<evidence type="ECO:0000256" key="1">
    <source>
        <dbReference type="ARBA" id="ARBA00022679"/>
    </source>
</evidence>
<evidence type="ECO:0000256" key="3">
    <source>
        <dbReference type="ARBA" id="ARBA00023315"/>
    </source>
</evidence>
<evidence type="ECO:0000256" key="4">
    <source>
        <dbReference type="ARBA" id="ARBA00048247"/>
    </source>
</evidence>
<dbReference type="InterPro" id="IPR005835">
    <property type="entry name" value="NTP_transferase_dom"/>
</dbReference>
<evidence type="ECO:0000256" key="6">
    <source>
        <dbReference type="ARBA" id="ARBA00049628"/>
    </source>
</evidence>
<feature type="domain" description="Nucleotidyl transferase" evidence="7">
    <location>
        <begin position="5"/>
        <end position="215"/>
    </location>
</feature>
<dbReference type="Pfam" id="PF00483">
    <property type="entry name" value="NTP_transferase"/>
    <property type="match status" value="1"/>
</dbReference>
<comment type="function">
    <text evidence="6">Catalyzes the last two sequential reactions in the de novo biosynthetic pathway for UDP-N-acetylglucosamine (UDP-GlcNAc). The C-terminal domain catalyzes the transfer of acetyl group from acetyl coenzyme A to glucosamine-1-phosphate (GlcN-1-P) to produce N-acetylglucosamine-1-phosphate (GlcNAc-1-P), which is converted into UDP-GlcNAc by the transfer of uridine 5-monophosphate (from uridine 5-triphosphate), a reaction catalyzed by the N-terminal domain.</text>
</comment>
<comment type="caution">
    <text evidence="8">The sequence shown here is derived from an EMBL/GenBank/DDBJ whole genome shotgun (WGS) entry which is preliminary data.</text>
</comment>
<comment type="catalytic activity">
    <reaction evidence="4">
        <text>alpha-D-glucosamine 1-phosphate + acetyl-CoA = N-acetyl-alpha-D-glucosamine 1-phosphate + CoA + H(+)</text>
        <dbReference type="Rhea" id="RHEA:13725"/>
        <dbReference type="ChEBI" id="CHEBI:15378"/>
        <dbReference type="ChEBI" id="CHEBI:57287"/>
        <dbReference type="ChEBI" id="CHEBI:57288"/>
        <dbReference type="ChEBI" id="CHEBI:57776"/>
        <dbReference type="ChEBI" id="CHEBI:58516"/>
        <dbReference type="EC" id="2.3.1.157"/>
    </reaction>
</comment>
<evidence type="ECO:0000313" key="9">
    <source>
        <dbReference type="Proteomes" id="UP000177208"/>
    </source>
</evidence>
<keyword evidence="1" id="KW-0808">Transferase</keyword>
<reference evidence="8 9" key="1">
    <citation type="journal article" date="2016" name="Nat. Commun.">
        <title>Thousands of microbial genomes shed light on interconnected biogeochemical processes in an aquifer system.</title>
        <authorList>
            <person name="Anantharaman K."/>
            <person name="Brown C.T."/>
            <person name="Hug L.A."/>
            <person name="Sharon I."/>
            <person name="Castelle C.J."/>
            <person name="Probst A.J."/>
            <person name="Thomas B.C."/>
            <person name="Singh A."/>
            <person name="Wilkins M.J."/>
            <person name="Karaoz U."/>
            <person name="Brodie E.L."/>
            <person name="Williams K.H."/>
            <person name="Hubbard S.S."/>
            <person name="Banfield J.F."/>
        </authorList>
    </citation>
    <scope>NUCLEOTIDE SEQUENCE [LARGE SCALE GENOMIC DNA]</scope>
</reference>
<dbReference type="Gene3D" id="3.90.550.10">
    <property type="entry name" value="Spore Coat Polysaccharide Biosynthesis Protein SpsA, Chain A"/>
    <property type="match status" value="1"/>
</dbReference>
<keyword evidence="3" id="KW-0012">Acyltransferase</keyword>
<evidence type="ECO:0000256" key="5">
    <source>
        <dbReference type="ARBA" id="ARBA00048493"/>
    </source>
</evidence>
<name>A0A1F7GF87_9BACT</name>